<keyword evidence="3" id="KW-1185">Reference proteome</keyword>
<protein>
    <recommendedName>
        <fullName evidence="1">RNase H type-1 domain-containing protein</fullName>
    </recommendedName>
</protein>
<dbReference type="InterPro" id="IPR002156">
    <property type="entry name" value="RNaseH_domain"/>
</dbReference>
<organism evidence="2 3">
    <name type="scientific">Heracleum sosnowskyi</name>
    <dbReference type="NCBI Taxonomy" id="360622"/>
    <lineage>
        <taxon>Eukaryota</taxon>
        <taxon>Viridiplantae</taxon>
        <taxon>Streptophyta</taxon>
        <taxon>Embryophyta</taxon>
        <taxon>Tracheophyta</taxon>
        <taxon>Spermatophyta</taxon>
        <taxon>Magnoliopsida</taxon>
        <taxon>eudicotyledons</taxon>
        <taxon>Gunneridae</taxon>
        <taxon>Pentapetalae</taxon>
        <taxon>asterids</taxon>
        <taxon>campanulids</taxon>
        <taxon>Apiales</taxon>
        <taxon>Apiaceae</taxon>
        <taxon>Apioideae</taxon>
        <taxon>apioid superclade</taxon>
        <taxon>Tordylieae</taxon>
        <taxon>Tordyliinae</taxon>
        <taxon>Heracleum</taxon>
    </lineage>
</organism>
<accession>A0AAD8HFX0</accession>
<dbReference type="Proteomes" id="UP001237642">
    <property type="component" value="Unassembled WGS sequence"/>
</dbReference>
<proteinExistence type="predicted"/>
<reference evidence="2" key="2">
    <citation type="submission" date="2023-05" db="EMBL/GenBank/DDBJ databases">
        <authorList>
            <person name="Schelkunov M.I."/>
        </authorList>
    </citation>
    <scope>NUCLEOTIDE SEQUENCE</scope>
    <source>
        <strain evidence="2">Hsosn_3</strain>
        <tissue evidence="2">Leaf</tissue>
    </source>
</reference>
<name>A0AAD8HFX0_9APIA</name>
<feature type="domain" description="RNase H type-1" evidence="1">
    <location>
        <begin position="33"/>
        <end position="96"/>
    </location>
</feature>
<dbReference type="EMBL" id="JAUIZM010000009">
    <property type="protein sequence ID" value="KAK1365726.1"/>
    <property type="molecule type" value="Genomic_DNA"/>
</dbReference>
<dbReference type="AlphaFoldDB" id="A0AAD8HFX0"/>
<sequence>MEHFWTLPPLGVVKVNVHGATPFIPFQNGNVNDLGFIIRNSEGELLKLSTRVFPANSTLENKLNAIHQSLIKAFEGNYKEVIVETDNIDAFKVLKNFPHGVPREVEDVTKPIGAVEKLLSLDLGFRHTAPQFQDIEIHSDEEDPVDFGHPQLPNEGIIHGGYAFHEDYRAVVDEGLMAPLALPVHEVEFEDFIMSEGWLV</sequence>
<dbReference type="Pfam" id="PF13456">
    <property type="entry name" value="RVT_3"/>
    <property type="match status" value="1"/>
</dbReference>
<dbReference type="GO" id="GO:0004523">
    <property type="term" value="F:RNA-DNA hybrid ribonuclease activity"/>
    <property type="evidence" value="ECO:0007669"/>
    <property type="project" value="InterPro"/>
</dbReference>
<comment type="caution">
    <text evidence="2">The sequence shown here is derived from an EMBL/GenBank/DDBJ whole genome shotgun (WGS) entry which is preliminary data.</text>
</comment>
<gene>
    <name evidence="2" type="ORF">POM88_041287</name>
</gene>
<evidence type="ECO:0000259" key="1">
    <source>
        <dbReference type="Pfam" id="PF13456"/>
    </source>
</evidence>
<evidence type="ECO:0000313" key="3">
    <source>
        <dbReference type="Proteomes" id="UP001237642"/>
    </source>
</evidence>
<evidence type="ECO:0000313" key="2">
    <source>
        <dbReference type="EMBL" id="KAK1365726.1"/>
    </source>
</evidence>
<dbReference type="GO" id="GO:0003676">
    <property type="term" value="F:nucleic acid binding"/>
    <property type="evidence" value="ECO:0007669"/>
    <property type="project" value="InterPro"/>
</dbReference>
<reference evidence="2" key="1">
    <citation type="submission" date="2023-02" db="EMBL/GenBank/DDBJ databases">
        <title>Genome of toxic invasive species Heracleum sosnowskyi carries increased number of genes despite the absence of recent whole-genome duplications.</title>
        <authorList>
            <person name="Schelkunov M."/>
            <person name="Shtratnikova V."/>
            <person name="Makarenko M."/>
            <person name="Klepikova A."/>
            <person name="Omelchenko D."/>
            <person name="Novikova G."/>
            <person name="Obukhova E."/>
            <person name="Bogdanov V."/>
            <person name="Penin A."/>
            <person name="Logacheva M."/>
        </authorList>
    </citation>
    <scope>NUCLEOTIDE SEQUENCE</scope>
    <source>
        <strain evidence="2">Hsosn_3</strain>
        <tissue evidence="2">Leaf</tissue>
    </source>
</reference>